<keyword evidence="2" id="KW-1185">Reference proteome</keyword>
<proteinExistence type="predicted"/>
<gene>
    <name evidence="1" type="ORF">E9998_19775</name>
</gene>
<reference evidence="1 2" key="1">
    <citation type="journal article" date="2018" name="Int. J. Syst. Evol. Microbiol.">
        <title>Glycomyces paridis sp. nov., isolated from the medicinal plant Paris polyphylla.</title>
        <authorList>
            <person name="Fang X.M."/>
            <person name="Bai J.L."/>
            <person name="Su J."/>
            <person name="Zhao L.L."/>
            <person name="Liu H.Y."/>
            <person name="Ma B.P."/>
            <person name="Zhang Y.Q."/>
            <person name="Yu L.Y."/>
        </authorList>
    </citation>
    <scope>NUCLEOTIDE SEQUENCE [LARGE SCALE GENOMIC DNA]</scope>
    <source>
        <strain evidence="1 2">CPCC 204357</strain>
    </source>
</reference>
<organism evidence="1 2">
    <name type="scientific">Glycomyces paridis</name>
    <dbReference type="NCBI Taxonomy" id="2126555"/>
    <lineage>
        <taxon>Bacteria</taxon>
        <taxon>Bacillati</taxon>
        <taxon>Actinomycetota</taxon>
        <taxon>Actinomycetes</taxon>
        <taxon>Glycomycetales</taxon>
        <taxon>Glycomycetaceae</taxon>
        <taxon>Glycomyces</taxon>
    </lineage>
</organism>
<dbReference type="Proteomes" id="UP000305792">
    <property type="component" value="Unassembled WGS sequence"/>
</dbReference>
<dbReference type="RefSeq" id="WP_136531423.1">
    <property type="nucleotide sequence ID" value="NZ_STGX01000016.1"/>
</dbReference>
<dbReference type="AlphaFoldDB" id="A0A4S8P8P6"/>
<comment type="caution">
    <text evidence="1">The sequence shown here is derived from an EMBL/GenBank/DDBJ whole genome shotgun (WGS) entry which is preliminary data.</text>
</comment>
<accession>A0A4S8P8P6</accession>
<name>A0A4S8P8P6_9ACTN</name>
<evidence type="ECO:0000313" key="1">
    <source>
        <dbReference type="EMBL" id="THV25975.1"/>
    </source>
</evidence>
<sequence length="128" mass="13873">MTMIDHHTPAWHTTAEDEVTGLRRALAAAELRAMKSAAAEDSAQFAFECARRRADRAEAALRALLVEHVVLPNVPEHLENSAVALADVLVDDIAAGTLLDELDLAGHVADWSEYEADGFTPRGVEVPF</sequence>
<dbReference type="EMBL" id="STGX01000016">
    <property type="protein sequence ID" value="THV25975.1"/>
    <property type="molecule type" value="Genomic_DNA"/>
</dbReference>
<protein>
    <submittedName>
        <fullName evidence="1">Uncharacterized protein</fullName>
    </submittedName>
</protein>
<evidence type="ECO:0000313" key="2">
    <source>
        <dbReference type="Proteomes" id="UP000305792"/>
    </source>
</evidence>